<sequence>MTRILLTRHGHVDGIRPARFRGRAELPLTARGLAQADALAKRIARQWKPAAVYTSAMQRCIMTGNRVAEACGIPAEVYQGLGDIDYGAWQMRTHEEVEKEAPDAYRLWRQAPHLVRFPGGESLQDVVARTSDALRLMMARHREETVVLVGHDSVNRALLLQLLDQPLSAYWKLAQDPCGLSEIEIFAGGDVRVGFLNDTSHLEGIV</sequence>
<proteinExistence type="predicted"/>
<dbReference type="Pfam" id="PF00300">
    <property type="entry name" value="His_Phos_1"/>
    <property type="match status" value="1"/>
</dbReference>
<evidence type="ECO:0000313" key="2">
    <source>
        <dbReference type="Proteomes" id="UP001198862"/>
    </source>
</evidence>
<keyword evidence="2" id="KW-1185">Reference proteome</keyword>
<gene>
    <name evidence="1" type="ORF">LJ725_08965</name>
</gene>
<organism evidence="1 2">
    <name type="scientific">Reyranella aquatilis</name>
    <dbReference type="NCBI Taxonomy" id="2035356"/>
    <lineage>
        <taxon>Bacteria</taxon>
        <taxon>Pseudomonadati</taxon>
        <taxon>Pseudomonadota</taxon>
        <taxon>Alphaproteobacteria</taxon>
        <taxon>Hyphomicrobiales</taxon>
        <taxon>Reyranellaceae</taxon>
        <taxon>Reyranella</taxon>
    </lineage>
</organism>
<dbReference type="Proteomes" id="UP001198862">
    <property type="component" value="Unassembled WGS sequence"/>
</dbReference>
<reference evidence="1 2" key="1">
    <citation type="submission" date="2021-11" db="EMBL/GenBank/DDBJ databases">
        <authorList>
            <person name="Lee D.-H."/>
            <person name="Kim S.-B."/>
        </authorList>
    </citation>
    <scope>NUCLEOTIDE SEQUENCE [LARGE SCALE GENOMIC DNA]</scope>
    <source>
        <strain evidence="1 2">KCTC 52223</strain>
    </source>
</reference>
<dbReference type="InterPro" id="IPR050275">
    <property type="entry name" value="PGM_Phosphatase"/>
</dbReference>
<name>A0ABS8KSQ8_9HYPH</name>
<dbReference type="PANTHER" id="PTHR48100">
    <property type="entry name" value="BROAD-SPECIFICITY PHOSPHATASE YOR283W-RELATED"/>
    <property type="match status" value="1"/>
</dbReference>
<dbReference type="RefSeq" id="WP_230550310.1">
    <property type="nucleotide sequence ID" value="NZ_JAJISD010000003.1"/>
</dbReference>
<dbReference type="InterPro" id="IPR029033">
    <property type="entry name" value="His_PPase_superfam"/>
</dbReference>
<dbReference type="SMART" id="SM00855">
    <property type="entry name" value="PGAM"/>
    <property type="match status" value="1"/>
</dbReference>
<dbReference type="CDD" id="cd07067">
    <property type="entry name" value="HP_PGM_like"/>
    <property type="match status" value="1"/>
</dbReference>
<accession>A0ABS8KSQ8</accession>
<dbReference type="SUPFAM" id="SSF53254">
    <property type="entry name" value="Phosphoglycerate mutase-like"/>
    <property type="match status" value="1"/>
</dbReference>
<evidence type="ECO:0000313" key="1">
    <source>
        <dbReference type="EMBL" id="MCC8429095.1"/>
    </source>
</evidence>
<dbReference type="EMBL" id="JAJISD010000003">
    <property type="protein sequence ID" value="MCC8429095.1"/>
    <property type="molecule type" value="Genomic_DNA"/>
</dbReference>
<dbReference type="PIRSF" id="PIRSF000709">
    <property type="entry name" value="6PFK_2-Ptase"/>
    <property type="match status" value="1"/>
</dbReference>
<protein>
    <submittedName>
        <fullName evidence="1">Histidine phosphatase family protein</fullName>
    </submittedName>
</protein>
<dbReference type="InterPro" id="IPR013078">
    <property type="entry name" value="His_Pase_superF_clade-1"/>
</dbReference>
<dbReference type="Gene3D" id="3.40.50.1240">
    <property type="entry name" value="Phosphoglycerate mutase-like"/>
    <property type="match status" value="1"/>
</dbReference>
<comment type="caution">
    <text evidence="1">The sequence shown here is derived from an EMBL/GenBank/DDBJ whole genome shotgun (WGS) entry which is preliminary data.</text>
</comment>